<dbReference type="SUPFAM" id="SSF57903">
    <property type="entry name" value="FYVE/PHD zinc finger"/>
    <property type="match status" value="1"/>
</dbReference>
<dbReference type="GO" id="GO:0008270">
    <property type="term" value="F:zinc ion binding"/>
    <property type="evidence" value="ECO:0007669"/>
    <property type="project" value="UniProtKB-KW"/>
</dbReference>
<evidence type="ECO:0000256" key="4">
    <source>
        <dbReference type="PROSITE-ProRule" id="PRU00146"/>
    </source>
</evidence>
<dbReference type="GO" id="GO:0003682">
    <property type="term" value="F:chromatin binding"/>
    <property type="evidence" value="ECO:0007669"/>
    <property type="project" value="InterPro"/>
</dbReference>
<organism evidence="8">
    <name type="scientific">Davidia involucrata</name>
    <name type="common">Dove tree</name>
    <dbReference type="NCBI Taxonomy" id="16924"/>
    <lineage>
        <taxon>Eukaryota</taxon>
        <taxon>Viridiplantae</taxon>
        <taxon>Streptophyta</taxon>
        <taxon>Embryophyta</taxon>
        <taxon>Tracheophyta</taxon>
        <taxon>Spermatophyta</taxon>
        <taxon>Magnoliopsida</taxon>
        <taxon>eudicotyledons</taxon>
        <taxon>Gunneridae</taxon>
        <taxon>Pentapetalae</taxon>
        <taxon>asterids</taxon>
        <taxon>Cornales</taxon>
        <taxon>Nyssaceae</taxon>
        <taxon>Davidia</taxon>
    </lineage>
</organism>
<keyword evidence="2 4" id="KW-0863">Zinc-finger</keyword>
<dbReference type="PROSITE" id="PS51038">
    <property type="entry name" value="BAH"/>
    <property type="match status" value="1"/>
</dbReference>
<dbReference type="Gene3D" id="3.30.40.10">
    <property type="entry name" value="Zinc/RING finger domain, C3HC4 (zinc finger)"/>
    <property type="match status" value="1"/>
</dbReference>
<feature type="domain" description="BAH" evidence="7">
    <location>
        <begin position="714"/>
        <end position="841"/>
    </location>
</feature>
<dbReference type="InterPro" id="IPR019786">
    <property type="entry name" value="Zinc_finger_PHD-type_CS"/>
</dbReference>
<dbReference type="SMART" id="SM00439">
    <property type="entry name" value="BAH"/>
    <property type="match status" value="1"/>
</dbReference>
<dbReference type="InterPro" id="IPR001965">
    <property type="entry name" value="Znf_PHD"/>
</dbReference>
<dbReference type="InterPro" id="IPR001025">
    <property type="entry name" value="BAH_dom"/>
</dbReference>
<dbReference type="InterPro" id="IPR056699">
    <property type="entry name" value="DUF7797"/>
</dbReference>
<dbReference type="Pfam" id="PF25073">
    <property type="entry name" value="DUF7797"/>
    <property type="match status" value="1"/>
</dbReference>
<dbReference type="PANTHER" id="PTHR47527">
    <property type="entry name" value="RING/FYVE/PHD ZINC FINGER SUPERFAMILY PROTEIN"/>
    <property type="match status" value="1"/>
</dbReference>
<dbReference type="InterPro" id="IPR019787">
    <property type="entry name" value="Znf_PHD-finger"/>
</dbReference>
<feature type="domain" description="PHD-type" evidence="6">
    <location>
        <begin position="394"/>
        <end position="446"/>
    </location>
</feature>
<evidence type="ECO:0000259" key="6">
    <source>
        <dbReference type="PROSITE" id="PS50016"/>
    </source>
</evidence>
<dbReference type="PROSITE" id="PS01359">
    <property type="entry name" value="ZF_PHD_1"/>
    <property type="match status" value="1"/>
</dbReference>
<dbReference type="InterPro" id="IPR043151">
    <property type="entry name" value="BAH_sf"/>
</dbReference>
<gene>
    <name evidence="8" type="ORF">Din_028714</name>
</gene>
<sequence>MDPTAEIESIDPSEARSESLAASVGEKRPIENGEDGELGVPPPKKARGGGCLIGDMKKVAEIVLVLTAMGKMRAGRSPTTAEKEMMEEARGKLAEVCEGFAPKDVFPRDAFGVVIEDLGLSKLREQRLGFRPPKMSITEKLLLTKRKMEKAEEFSLHSATRLQTNSGAVAESRGTLNTVRMFPSDKPSHAPISSGGFRPASPLGHVSAANSTSLPHQLPASEVRSSMVSGGLPSSHLGRDSSSLTVPRVEGAHFRLDGRSNGSYASQVQANSSGDHTLVKTPTWALQPQSASSAKIGSDNKVPAHTSVKVEGNADLSTSHVVPQATTSKPFISQTTSGNLPSMHQHLQGMNFVQAPSLGIRHNEIGKIVQKLLQPQLPEHPTWTPPSRDYMNKALTCQMCKVTINEVESVLVCDACEKGFHLKCLQPENQKGIPRGEWHCGKCLLLSNGKPLPPKYGRVMRNINAPKVFSTTPAVQSSPDKKVGTLDEKINQQKLTDNGNSGLQSAPTGTMGSNYNHSASGSIMPNERGMQGNDISSSREKMDNKPRLGICPNNVMKTLGAACVSPADSSGDRSCEEKLISESKIQPPAKLSETVTNTIDQSHASHSLQYNGQTGLPNSAKIPAKQCHDSHLMVKESEKSCSRETFDCNSNCEIKQDVQGVAQANPIESSGTSIGAREDARSSSDGLHAVDWIGDVLQVVDEKTYYQSCCINGFVYKVQDHALFLSSNDKLIPSKLQAMWEDSKTRSKWVIANRCYFPGDLPEVVGRPFTSESNEVYLSNHDSTVMAGLIQGPCEVLPPGKFAEESERRTRLGTGANDGLRPLFLCKWFYDELKGLFRDVSS</sequence>
<reference evidence="8" key="1">
    <citation type="submission" date="2019-08" db="EMBL/GenBank/DDBJ databases">
        <title>Reference gene set and small RNA set construction with multiple tissues from Davidia involucrata Baill.</title>
        <authorList>
            <person name="Yang H."/>
            <person name="Zhou C."/>
            <person name="Li G."/>
            <person name="Wang J."/>
            <person name="Gao P."/>
            <person name="Wang M."/>
            <person name="Wang R."/>
            <person name="Zhao Y."/>
        </authorList>
    </citation>
    <scope>NUCLEOTIDE SEQUENCE</scope>
    <source>
        <tissue evidence="8">Mixed with DoveR01_LX</tissue>
    </source>
</reference>
<dbReference type="Gene3D" id="2.30.30.490">
    <property type="match status" value="1"/>
</dbReference>
<feature type="region of interest" description="Disordered" evidence="5">
    <location>
        <begin position="1"/>
        <end position="43"/>
    </location>
</feature>
<dbReference type="SMART" id="SM00249">
    <property type="entry name" value="PHD"/>
    <property type="match status" value="1"/>
</dbReference>
<accession>A0A5B7AVZ6</accession>
<dbReference type="EMBL" id="GHES01028714">
    <property type="protein sequence ID" value="MPA59273.1"/>
    <property type="molecule type" value="Transcribed_RNA"/>
</dbReference>
<proteinExistence type="predicted"/>
<keyword evidence="3" id="KW-0862">Zinc</keyword>
<feature type="compositionally biased region" description="Basic and acidic residues" evidence="5">
    <location>
        <begin position="537"/>
        <end position="546"/>
    </location>
</feature>
<dbReference type="PANTHER" id="PTHR47527:SF3">
    <property type="entry name" value="RING_FYVE_PHD ZINC FINGER SUPERFAMILY PROTEIN"/>
    <property type="match status" value="1"/>
</dbReference>
<feature type="region of interest" description="Disordered" evidence="5">
    <location>
        <begin position="519"/>
        <end position="547"/>
    </location>
</feature>
<dbReference type="InterPro" id="IPR011011">
    <property type="entry name" value="Znf_FYVE_PHD"/>
</dbReference>
<dbReference type="PROSITE" id="PS50016">
    <property type="entry name" value="ZF_PHD_2"/>
    <property type="match status" value="1"/>
</dbReference>
<protein>
    <recommendedName>
        <fullName evidence="9">PHD finger protein</fullName>
    </recommendedName>
</protein>
<evidence type="ECO:0008006" key="9">
    <source>
        <dbReference type="Google" id="ProtNLM"/>
    </source>
</evidence>
<dbReference type="InterPro" id="IPR013083">
    <property type="entry name" value="Znf_RING/FYVE/PHD"/>
</dbReference>
<name>A0A5B7AVZ6_DAVIN</name>
<evidence type="ECO:0000313" key="8">
    <source>
        <dbReference type="EMBL" id="MPA59273.1"/>
    </source>
</evidence>
<evidence type="ECO:0000256" key="5">
    <source>
        <dbReference type="SAM" id="MobiDB-lite"/>
    </source>
</evidence>
<feature type="region of interest" description="Disordered" evidence="5">
    <location>
        <begin position="183"/>
        <end position="212"/>
    </location>
</feature>
<dbReference type="AlphaFoldDB" id="A0A5B7AVZ6"/>
<dbReference type="Pfam" id="PF01426">
    <property type="entry name" value="BAH"/>
    <property type="match status" value="1"/>
</dbReference>
<keyword evidence="1" id="KW-0479">Metal-binding</keyword>
<evidence type="ECO:0000256" key="3">
    <source>
        <dbReference type="ARBA" id="ARBA00022833"/>
    </source>
</evidence>
<evidence type="ECO:0000259" key="7">
    <source>
        <dbReference type="PROSITE" id="PS51038"/>
    </source>
</evidence>
<dbReference type="Pfam" id="PF00628">
    <property type="entry name" value="PHD"/>
    <property type="match status" value="1"/>
</dbReference>
<dbReference type="CDD" id="cd04370">
    <property type="entry name" value="BAH"/>
    <property type="match status" value="1"/>
</dbReference>
<evidence type="ECO:0000256" key="1">
    <source>
        <dbReference type="ARBA" id="ARBA00022723"/>
    </source>
</evidence>
<evidence type="ECO:0000256" key="2">
    <source>
        <dbReference type="ARBA" id="ARBA00022771"/>
    </source>
</evidence>